<evidence type="ECO:0008006" key="3">
    <source>
        <dbReference type="Google" id="ProtNLM"/>
    </source>
</evidence>
<dbReference type="Proteomes" id="UP000326340">
    <property type="component" value="Unassembled WGS sequence"/>
</dbReference>
<protein>
    <recommendedName>
        <fullName evidence="3">F-box domain-containing protein</fullName>
    </recommendedName>
</protein>
<evidence type="ECO:0000313" key="1">
    <source>
        <dbReference type="EMBL" id="TQN68686.1"/>
    </source>
</evidence>
<reference evidence="1 2" key="1">
    <citation type="journal article" date="2019" name="Sci. Rep.">
        <title>Colletotrichum shisoi sp. nov., an anthracnose pathogen of Perilla frutescens in Japan: molecular phylogenetic, morphological and genomic evidence.</title>
        <authorList>
            <person name="Gan P."/>
            <person name="Tsushima A."/>
            <person name="Hiroyama R."/>
            <person name="Narusaka M."/>
            <person name="Takano Y."/>
            <person name="Narusaka Y."/>
            <person name="Kawaradani M."/>
            <person name="Damm U."/>
            <person name="Shirasu K."/>
        </authorList>
    </citation>
    <scope>NUCLEOTIDE SEQUENCE [LARGE SCALE GENOMIC DNA]</scope>
    <source>
        <strain evidence="1 2">PG-2018a</strain>
    </source>
</reference>
<dbReference type="OrthoDB" id="4838529at2759"/>
<dbReference type="EMBL" id="PUHP01000651">
    <property type="protein sequence ID" value="TQN68686.1"/>
    <property type="molecule type" value="Genomic_DNA"/>
</dbReference>
<dbReference type="AlphaFoldDB" id="A0A5Q4BPS2"/>
<sequence>MHPSTHLRHRIPQPATDRLSALPPELIVEICRHLHGLRRVPPTSPLTVLCRVSRTLHAIGTPVLYHRVSHDIRSLKDVLALLNFSQTARKSDTVRLVRHLALKFQFQMFRRLGGYEAPFVDAMGRFLTCYSEISGLGSLYSSLSCEQSVDLTYLVLLHLIVPKLSGLETLDADVGGRDIFDPYIAHAPQPPLTRKVKAPRVKGPGLPKLRQVSIKTRNLPKWAYETLTFFLRSLIGYAPNIQMLEARLLVARESNIVRSPTSSLRNITHLDLRGLGLPRIALEPMLLSCGRLVSFKFRMADGELSMPSTVFVTDADVPAILNALRPSKRTLETLMLEVAEYAVHTQQLSRQRMGSLRSFGALKHLSLDSYCYEESQPLGALLPASLAALDVVCLHATMHEEMKSLARSAGRARGLRSVTMYPWPNSDIRRTDIVEIGEIAGLFRDRGAVFSFSHRMSLSPCETERRRFHDRLRQWDERYLGI</sequence>
<accession>A0A5Q4BPS2</accession>
<keyword evidence="2" id="KW-1185">Reference proteome</keyword>
<proteinExistence type="predicted"/>
<evidence type="ECO:0000313" key="2">
    <source>
        <dbReference type="Proteomes" id="UP000326340"/>
    </source>
</evidence>
<organism evidence="1 2">
    <name type="scientific">Colletotrichum shisoi</name>
    <dbReference type="NCBI Taxonomy" id="2078593"/>
    <lineage>
        <taxon>Eukaryota</taxon>
        <taxon>Fungi</taxon>
        <taxon>Dikarya</taxon>
        <taxon>Ascomycota</taxon>
        <taxon>Pezizomycotina</taxon>
        <taxon>Sordariomycetes</taxon>
        <taxon>Hypocreomycetidae</taxon>
        <taxon>Glomerellales</taxon>
        <taxon>Glomerellaceae</taxon>
        <taxon>Colletotrichum</taxon>
        <taxon>Colletotrichum destructivum species complex</taxon>
    </lineage>
</organism>
<name>A0A5Q4BPS2_9PEZI</name>
<gene>
    <name evidence="1" type="ORF">CSHISOI_06826</name>
</gene>
<comment type="caution">
    <text evidence="1">The sequence shown here is derived from an EMBL/GenBank/DDBJ whole genome shotgun (WGS) entry which is preliminary data.</text>
</comment>